<reference evidence="6" key="1">
    <citation type="submission" date="2020-11" db="EMBL/GenBank/DDBJ databases">
        <authorList>
            <person name="Tran Van P."/>
        </authorList>
    </citation>
    <scope>NUCLEOTIDE SEQUENCE</scope>
</reference>
<feature type="compositionally biased region" description="Polar residues" evidence="4">
    <location>
        <begin position="1023"/>
        <end position="1033"/>
    </location>
</feature>
<dbReference type="EMBL" id="CAJPEV010000856">
    <property type="protein sequence ID" value="CAG0889123.1"/>
    <property type="molecule type" value="Genomic_DNA"/>
</dbReference>
<feature type="region of interest" description="Disordered" evidence="4">
    <location>
        <begin position="1191"/>
        <end position="1210"/>
    </location>
</feature>
<dbReference type="EMBL" id="LR900373">
    <property type="protein sequence ID" value="CAD7245453.1"/>
    <property type="molecule type" value="Genomic_DNA"/>
</dbReference>
<feature type="compositionally biased region" description="Low complexity" evidence="4">
    <location>
        <begin position="1719"/>
        <end position="1742"/>
    </location>
</feature>
<organism evidence="6">
    <name type="scientific">Darwinula stevensoni</name>
    <dbReference type="NCBI Taxonomy" id="69355"/>
    <lineage>
        <taxon>Eukaryota</taxon>
        <taxon>Metazoa</taxon>
        <taxon>Ecdysozoa</taxon>
        <taxon>Arthropoda</taxon>
        <taxon>Crustacea</taxon>
        <taxon>Oligostraca</taxon>
        <taxon>Ostracoda</taxon>
        <taxon>Podocopa</taxon>
        <taxon>Podocopida</taxon>
        <taxon>Darwinulocopina</taxon>
        <taxon>Darwinuloidea</taxon>
        <taxon>Darwinulidae</taxon>
        <taxon>Darwinula</taxon>
    </lineage>
</organism>
<dbReference type="GO" id="GO:0008139">
    <property type="term" value="F:nuclear localization sequence binding"/>
    <property type="evidence" value="ECO:0007669"/>
    <property type="project" value="TreeGrafter"/>
</dbReference>
<dbReference type="InterPro" id="IPR039462">
    <property type="entry name" value="Nup159/Nup146_N"/>
</dbReference>
<feature type="region of interest" description="Disordered" evidence="4">
    <location>
        <begin position="445"/>
        <end position="504"/>
    </location>
</feature>
<keyword evidence="3" id="KW-0539">Nucleus</keyword>
<dbReference type="Pfam" id="PF06131">
    <property type="entry name" value="DUF963"/>
    <property type="match status" value="2"/>
</dbReference>
<gene>
    <name evidence="6" type="ORF">DSTB1V02_LOCUS5326</name>
</gene>
<dbReference type="PANTHER" id="PTHR23193:SF46">
    <property type="entry name" value="NUCLEAR PORE COMPLEX PROTEIN NUP214"/>
    <property type="match status" value="1"/>
</dbReference>
<feature type="region of interest" description="Disordered" evidence="4">
    <location>
        <begin position="1020"/>
        <end position="1040"/>
    </location>
</feature>
<dbReference type="InterPro" id="IPR009306">
    <property type="entry name" value="DUF963"/>
</dbReference>
<feature type="compositionally biased region" description="Low complexity" evidence="4">
    <location>
        <begin position="1268"/>
        <end position="1279"/>
    </location>
</feature>
<protein>
    <recommendedName>
        <fullName evidence="5">Nucleoporin Nup159/Nup146 N-terminal domain-containing protein</fullName>
    </recommendedName>
</protein>
<accession>A0A7R9A6V7</accession>
<evidence type="ECO:0000259" key="5">
    <source>
        <dbReference type="Pfam" id="PF16755"/>
    </source>
</evidence>
<keyword evidence="7" id="KW-1185">Reference proteome</keyword>
<dbReference type="OrthoDB" id="248320at2759"/>
<dbReference type="GO" id="GO:0005643">
    <property type="term" value="C:nuclear pore"/>
    <property type="evidence" value="ECO:0007669"/>
    <property type="project" value="TreeGrafter"/>
</dbReference>
<evidence type="ECO:0000256" key="4">
    <source>
        <dbReference type="SAM" id="MobiDB-lite"/>
    </source>
</evidence>
<dbReference type="Proteomes" id="UP000677054">
    <property type="component" value="Unassembled WGS sequence"/>
</dbReference>
<feature type="region of interest" description="Disordered" evidence="4">
    <location>
        <begin position="1268"/>
        <end position="1298"/>
    </location>
</feature>
<evidence type="ECO:0000256" key="2">
    <source>
        <dbReference type="ARBA" id="ARBA00022448"/>
    </source>
</evidence>
<proteinExistence type="predicted"/>
<dbReference type="SUPFAM" id="SSF117289">
    <property type="entry name" value="Nucleoporin domain"/>
    <property type="match status" value="1"/>
</dbReference>
<feature type="compositionally biased region" description="Low complexity" evidence="4">
    <location>
        <begin position="471"/>
        <end position="482"/>
    </location>
</feature>
<evidence type="ECO:0000313" key="7">
    <source>
        <dbReference type="Proteomes" id="UP000677054"/>
    </source>
</evidence>
<feature type="non-terminal residue" evidence="6">
    <location>
        <position position="1"/>
    </location>
</feature>
<dbReference type="InterPro" id="IPR026054">
    <property type="entry name" value="Nucleoporin"/>
</dbReference>
<evidence type="ECO:0000256" key="1">
    <source>
        <dbReference type="ARBA" id="ARBA00004123"/>
    </source>
</evidence>
<feature type="region of interest" description="Disordered" evidence="4">
    <location>
        <begin position="1636"/>
        <end position="1677"/>
    </location>
</feature>
<feature type="domain" description="Nucleoporin Nup159/Nup146 N-terminal" evidence="5">
    <location>
        <begin position="27"/>
        <end position="326"/>
    </location>
</feature>
<dbReference type="PANTHER" id="PTHR23193">
    <property type="entry name" value="NUCLEAR PORE COMPLEX PROTEIN NUP"/>
    <property type="match status" value="1"/>
</dbReference>
<name>A0A7R9A6V7_9CRUS</name>
<dbReference type="Gene3D" id="2.130.10.10">
    <property type="entry name" value="YVTN repeat-like/Quinoprotein amine dehydrogenase"/>
    <property type="match status" value="1"/>
</dbReference>
<evidence type="ECO:0000256" key="3">
    <source>
        <dbReference type="ARBA" id="ARBA00023242"/>
    </source>
</evidence>
<comment type="subcellular location">
    <subcellularLocation>
        <location evidence="1">Nucleus</location>
    </subcellularLocation>
</comment>
<feature type="region of interest" description="Disordered" evidence="4">
    <location>
        <begin position="373"/>
        <end position="392"/>
    </location>
</feature>
<dbReference type="InterPro" id="IPR015943">
    <property type="entry name" value="WD40/YVTN_repeat-like_dom_sf"/>
</dbReference>
<dbReference type="GO" id="GO:0017056">
    <property type="term" value="F:structural constituent of nuclear pore"/>
    <property type="evidence" value="ECO:0007669"/>
    <property type="project" value="TreeGrafter"/>
</dbReference>
<evidence type="ECO:0000313" key="6">
    <source>
        <dbReference type="EMBL" id="CAD7245453.1"/>
    </source>
</evidence>
<dbReference type="Pfam" id="PF16755">
    <property type="entry name" value="Beta-prop_NUP159_NUP214"/>
    <property type="match status" value="1"/>
</dbReference>
<feature type="compositionally biased region" description="Low complexity" evidence="4">
    <location>
        <begin position="1652"/>
        <end position="1677"/>
    </location>
</feature>
<feature type="region of interest" description="Disordered" evidence="4">
    <location>
        <begin position="1719"/>
        <end position="1750"/>
    </location>
</feature>
<keyword evidence="2" id="KW-0813">Transport</keyword>
<dbReference type="GO" id="GO:0006405">
    <property type="term" value="P:RNA export from nucleus"/>
    <property type="evidence" value="ECO:0007669"/>
    <property type="project" value="TreeGrafter"/>
</dbReference>
<dbReference type="GO" id="GO:0006606">
    <property type="term" value="P:protein import into nucleus"/>
    <property type="evidence" value="ECO:0007669"/>
    <property type="project" value="TreeGrafter"/>
</dbReference>
<sequence length="1750" mass="181245">ARTNNVLGRDIDAEGSFYPKFNCAQLPAPVLHVALSCDELTLSVVVDAPSGSRAYLFDTRAFQDQNPQPFMEIRLVSDDMTRLADLQWNPVDHDMFATCLEDGSVSLYQIKDTNFQLTSLPPALSATLRPGCMCWSQRGKQLAVGCGNGSIVQLKPDLQVARDIRVPPINNAAFKFVDLLWVSNFIFCAAVVNLSEGDKRLSVVVIMAPKSGPVTCTSYEDICYSTGVERPLQYFLHYIHEWGIVVGASANATEVGVIGLNAEKNVWEQWFLEDSGRAELPLSGSIETFPVGLAVDRTSQNPMIVGESQKLPPMPVLLLLSTEGMLIPFHMVNKIPDSPVLSQAVQPFPMGIRLCSISLPRPSLGEQMLLQAKPESSFSPAGSGKPSPSMFPSTPKTTMFSSGLAATTASTTSAPGVMFTPGSSSPFTAASGFSSFSIPGSASQSAFMKLSPEPPKYQPQHTEPAAVPVASIQPPSSQMQQPTEPAMTRAASETSSQGAKEKEQNIENALTLTHLKQEIMNFETDLQSLHKKVYQLHTNVGSKQEMCDLREGTDRLELAVRGVHQNFEKKTKEREGITCNILESFAIMEEAKSLQTRVHDESFMVLLRKRSLDPLLNRHMKSIHHYLQYVCLQSAEVERYLDMESETSAYRKSKMQVDAPCTETIYRILINNRKIIASKKSQLSYLSKRMDSAKASHQRSWKRSVIKSEAGSYLEDLSELSEALLHTATKTKKEAATSMTESDFWMSPMKQSQLKKILHDRASRVLKLSCDTTSLKQSRIVDYLKQQGVISETKLTEAGVLQSSLVAQPMRQQQMNDGLKSMTPAVIPPLHPKPRASISIPDPVKFSAAPKTSAAGDGILFTPAAKPSSFTPSQKMAEGLTVGKKSASDTPASLGKIISTVPLAVATPVSTLASPAGPIPSAPVASAETIKISFIPAPGTSQSNLRYVLDSGTAQNYVLKMGTNTTSETSASVTAGTSLTDHSVKFPSPSLRNKIPPQYGDAISITPIPKKETKAPLLDTDKTMTSSGSSPATFTLPGLSPSPPVFSSKSISSETVNLPSAQIGTTFASPIPSSVPVPASTAASPIIGRTDNTTGSKVSGIQQTSIFAPETSHPASSKAAEGTSKFAFSMKSNAFGEEEQIPSSTTGTDTSSISVSSTLTSVAYTSSASMPSTETCGEAVPKMTSFSKITGTIQGGIPASDRGQSSPKSVTPSIAFVAPETVPSSVPANSASLFRLAATSLPTSAAPSSSSGIFGSTTLSSFGTASSATSSGLSTMSTGPASDMSETPKRAFSFKDPLSTSTSASSSSFQGPLTSTTTAVPLDSSAPVFRSSATSPSAPIFGSQAAQSAFITSESPLFGKSGSLPKATDTSLLNSGFGNSSTSSNLVGVGTSTANSASVFGGTPVTSSTSVFKSTPVTSSVPVFGSAPATSSAPVFGSTPVTSSVPVFGSTPVTSSAPVFGSTPVTSSAPVFGSTPVTSSAPVFGSTPVTSSAPVFGSTPVTSSAPVFGSTPVTSSAPVFGSVSGTTSGSVFGSKQAFGSTTPTTSAPLFGGTTAVPGSAFGGTATAIPGAGFSTIFTPSTSGGAFGTPTTSATSVGGTFGSGFAVGAFGGLGGKPSEDKAKQNVFGGGSFGTSSTTPGIFGSGNSSGFQLSTPPSSSGAPGFGSGNSASSSQSPFGTAAASQNIFGQSKAVFGSPPAFGTQSGFGAFGASSKPVFGGSPTFGSSPTFGGTPTFGGAPTFGAKSSKSGVV</sequence>